<feature type="transmembrane region" description="Helical" evidence="8">
    <location>
        <begin position="66"/>
        <end position="85"/>
    </location>
</feature>
<sequence length="113" mass="11711">MLCTLVRMVYVTLGAAIFAEILATTSMKYSDGFSKLWPSLFTGVGYVVAFLLLAHTLKSMSVGTAYAIWSGAGTAAVALIGMIFIGEAVTLSKILGLLLVIAGVVVLNLGGAH</sequence>
<proteinExistence type="inferred from homology"/>
<dbReference type="Pfam" id="PF00893">
    <property type="entry name" value="Multi_Drug_Res"/>
    <property type="match status" value="1"/>
</dbReference>
<evidence type="ECO:0000256" key="8">
    <source>
        <dbReference type="SAM" id="Phobius"/>
    </source>
</evidence>
<evidence type="ECO:0000256" key="4">
    <source>
        <dbReference type="ARBA" id="ARBA00022692"/>
    </source>
</evidence>
<dbReference type="PANTHER" id="PTHR30561:SF1">
    <property type="entry name" value="MULTIDRUG TRANSPORTER EMRE"/>
    <property type="match status" value="1"/>
</dbReference>
<keyword evidence="3" id="KW-1003">Cell membrane</keyword>
<evidence type="ECO:0000313" key="9">
    <source>
        <dbReference type="EMBL" id="GAA2628894.1"/>
    </source>
</evidence>
<name>A0ABP6CZL1_9ACTN</name>
<feature type="transmembrane region" description="Helical" evidence="8">
    <location>
        <begin position="36"/>
        <end position="54"/>
    </location>
</feature>
<comment type="caution">
    <text evidence="9">The sequence shown here is derived from an EMBL/GenBank/DDBJ whole genome shotgun (WGS) entry which is preliminary data.</text>
</comment>
<gene>
    <name evidence="9" type="ORF">GCM10009863_50130</name>
</gene>
<keyword evidence="10" id="KW-1185">Reference proteome</keyword>
<evidence type="ECO:0000256" key="5">
    <source>
        <dbReference type="ARBA" id="ARBA00022989"/>
    </source>
</evidence>
<dbReference type="PANTHER" id="PTHR30561">
    <property type="entry name" value="SMR FAMILY PROTON-DEPENDENT DRUG EFFLUX TRANSPORTER SUGE"/>
    <property type="match status" value="1"/>
</dbReference>
<dbReference type="InterPro" id="IPR000390">
    <property type="entry name" value="Small_drug/metabolite_transptr"/>
</dbReference>
<dbReference type="InterPro" id="IPR045324">
    <property type="entry name" value="Small_multidrug_res"/>
</dbReference>
<accession>A0ABP6CZL1</accession>
<keyword evidence="2" id="KW-0813">Transport</keyword>
<evidence type="ECO:0000256" key="1">
    <source>
        <dbReference type="ARBA" id="ARBA00004651"/>
    </source>
</evidence>
<keyword evidence="4 7" id="KW-0812">Transmembrane</keyword>
<dbReference type="SUPFAM" id="SSF103481">
    <property type="entry name" value="Multidrug resistance efflux transporter EmrE"/>
    <property type="match status" value="1"/>
</dbReference>
<dbReference type="EMBL" id="BAAARJ010000018">
    <property type="protein sequence ID" value="GAA2628894.1"/>
    <property type="molecule type" value="Genomic_DNA"/>
</dbReference>
<evidence type="ECO:0000313" key="10">
    <source>
        <dbReference type="Proteomes" id="UP001501447"/>
    </source>
</evidence>
<comment type="subcellular location">
    <subcellularLocation>
        <location evidence="1 7">Cell membrane</location>
        <topology evidence="1 7">Multi-pass membrane protein</topology>
    </subcellularLocation>
</comment>
<evidence type="ECO:0000256" key="7">
    <source>
        <dbReference type="RuleBase" id="RU003942"/>
    </source>
</evidence>
<organism evidence="9 10">
    <name type="scientific">Streptomyces axinellae</name>
    <dbReference type="NCBI Taxonomy" id="552788"/>
    <lineage>
        <taxon>Bacteria</taxon>
        <taxon>Bacillati</taxon>
        <taxon>Actinomycetota</taxon>
        <taxon>Actinomycetes</taxon>
        <taxon>Kitasatosporales</taxon>
        <taxon>Streptomycetaceae</taxon>
        <taxon>Streptomyces</taxon>
    </lineage>
</organism>
<keyword evidence="5 8" id="KW-1133">Transmembrane helix</keyword>
<evidence type="ECO:0000256" key="3">
    <source>
        <dbReference type="ARBA" id="ARBA00022475"/>
    </source>
</evidence>
<evidence type="ECO:0000256" key="2">
    <source>
        <dbReference type="ARBA" id="ARBA00022448"/>
    </source>
</evidence>
<feature type="transmembrane region" description="Helical" evidence="8">
    <location>
        <begin position="7"/>
        <end position="24"/>
    </location>
</feature>
<dbReference type="Gene3D" id="1.10.3730.20">
    <property type="match status" value="1"/>
</dbReference>
<evidence type="ECO:0000256" key="6">
    <source>
        <dbReference type="ARBA" id="ARBA00023136"/>
    </source>
</evidence>
<keyword evidence="6 8" id="KW-0472">Membrane</keyword>
<dbReference type="InterPro" id="IPR037185">
    <property type="entry name" value="EmrE-like"/>
</dbReference>
<protein>
    <submittedName>
        <fullName evidence="9">Multidrug efflux SMR transporter</fullName>
    </submittedName>
</protein>
<feature type="transmembrane region" description="Helical" evidence="8">
    <location>
        <begin position="91"/>
        <end position="110"/>
    </location>
</feature>
<dbReference type="Proteomes" id="UP001501447">
    <property type="component" value="Unassembled WGS sequence"/>
</dbReference>
<reference evidence="10" key="1">
    <citation type="journal article" date="2019" name="Int. J. Syst. Evol. Microbiol.">
        <title>The Global Catalogue of Microorganisms (GCM) 10K type strain sequencing project: providing services to taxonomists for standard genome sequencing and annotation.</title>
        <authorList>
            <consortium name="The Broad Institute Genomics Platform"/>
            <consortium name="The Broad Institute Genome Sequencing Center for Infectious Disease"/>
            <person name="Wu L."/>
            <person name="Ma J."/>
        </authorList>
    </citation>
    <scope>NUCLEOTIDE SEQUENCE [LARGE SCALE GENOMIC DNA]</scope>
    <source>
        <strain evidence="10">JCM 16373</strain>
    </source>
</reference>
<comment type="similarity">
    <text evidence="7">Belongs to the drug/metabolite transporter (DMT) superfamily. Small multidrug resistance (SMR) (TC 2.A.7.1) family.</text>
</comment>